<comment type="caution">
    <text evidence="1">The sequence shown here is derived from an EMBL/GenBank/DDBJ whole genome shotgun (WGS) entry which is preliminary data.</text>
</comment>
<dbReference type="Proteomes" id="UP000499080">
    <property type="component" value="Unassembled WGS sequence"/>
</dbReference>
<accession>A0A4Y2I7C2</accession>
<dbReference type="EMBL" id="BGPR01002444">
    <property type="protein sequence ID" value="GBM73534.1"/>
    <property type="molecule type" value="Genomic_DNA"/>
</dbReference>
<keyword evidence="2" id="KW-1185">Reference proteome</keyword>
<dbReference type="AlphaFoldDB" id="A0A4Y2I7C2"/>
<proteinExistence type="predicted"/>
<gene>
    <name evidence="1" type="ORF">AVEN_218512_1</name>
</gene>
<dbReference type="PANTHER" id="PTHR47326">
    <property type="entry name" value="TRANSPOSABLE ELEMENT TC3 TRANSPOSASE-LIKE PROTEIN"/>
    <property type="match status" value="1"/>
</dbReference>
<sequence>MHGHGTFVDRRSPFPSTRFCQYSKLQNMARENPFHMQPLPLHSQKVTVWSGFTAVLIVGPFFFEEICPSGHVTCTVNGTRYESLLRNQLIPAMQQSGCVDSTIFMQDLAPPHIATPVKQLLNQTELSVAISQQPGRHDHLT</sequence>
<evidence type="ECO:0000313" key="2">
    <source>
        <dbReference type="Proteomes" id="UP000499080"/>
    </source>
</evidence>
<protein>
    <recommendedName>
        <fullName evidence="3">Tc1-like transposase DDE domain-containing protein</fullName>
    </recommendedName>
</protein>
<evidence type="ECO:0000313" key="1">
    <source>
        <dbReference type="EMBL" id="GBM73534.1"/>
    </source>
</evidence>
<evidence type="ECO:0008006" key="3">
    <source>
        <dbReference type="Google" id="ProtNLM"/>
    </source>
</evidence>
<dbReference type="InterPro" id="IPR036397">
    <property type="entry name" value="RNaseH_sf"/>
</dbReference>
<dbReference type="Gene3D" id="3.30.420.10">
    <property type="entry name" value="Ribonuclease H-like superfamily/Ribonuclease H"/>
    <property type="match status" value="1"/>
</dbReference>
<organism evidence="1 2">
    <name type="scientific">Araneus ventricosus</name>
    <name type="common">Orbweaver spider</name>
    <name type="synonym">Epeira ventricosa</name>
    <dbReference type="NCBI Taxonomy" id="182803"/>
    <lineage>
        <taxon>Eukaryota</taxon>
        <taxon>Metazoa</taxon>
        <taxon>Ecdysozoa</taxon>
        <taxon>Arthropoda</taxon>
        <taxon>Chelicerata</taxon>
        <taxon>Arachnida</taxon>
        <taxon>Araneae</taxon>
        <taxon>Araneomorphae</taxon>
        <taxon>Entelegynae</taxon>
        <taxon>Araneoidea</taxon>
        <taxon>Araneidae</taxon>
        <taxon>Araneus</taxon>
    </lineage>
</organism>
<dbReference type="PANTHER" id="PTHR47326:SF1">
    <property type="entry name" value="HTH PSQ-TYPE DOMAIN-CONTAINING PROTEIN"/>
    <property type="match status" value="1"/>
</dbReference>
<dbReference type="GO" id="GO:0003676">
    <property type="term" value="F:nucleic acid binding"/>
    <property type="evidence" value="ECO:0007669"/>
    <property type="project" value="InterPro"/>
</dbReference>
<reference evidence="1 2" key="1">
    <citation type="journal article" date="2019" name="Sci. Rep.">
        <title>Orb-weaving spider Araneus ventricosus genome elucidates the spidroin gene catalogue.</title>
        <authorList>
            <person name="Kono N."/>
            <person name="Nakamura H."/>
            <person name="Ohtoshi R."/>
            <person name="Moran D.A.P."/>
            <person name="Shinohara A."/>
            <person name="Yoshida Y."/>
            <person name="Fujiwara M."/>
            <person name="Mori M."/>
            <person name="Tomita M."/>
            <person name="Arakawa K."/>
        </authorList>
    </citation>
    <scope>NUCLEOTIDE SEQUENCE [LARGE SCALE GENOMIC DNA]</scope>
</reference>
<name>A0A4Y2I7C2_ARAVE</name>